<dbReference type="InterPro" id="IPR011055">
    <property type="entry name" value="Dup_hybrid_motif"/>
</dbReference>
<reference evidence="4 5" key="1">
    <citation type="submission" date="2016-10" db="EMBL/GenBank/DDBJ databases">
        <authorList>
            <person name="de Groot N.N."/>
        </authorList>
    </citation>
    <scope>NUCLEOTIDE SEQUENCE [LARGE SCALE GENOMIC DNA]</scope>
    <source>
        <strain evidence="4 5">CGMCC 1.3442</strain>
    </source>
</reference>
<dbReference type="InterPro" id="IPR016047">
    <property type="entry name" value="M23ase_b-sheet_dom"/>
</dbReference>
<keyword evidence="2" id="KW-0472">Membrane</keyword>
<proteinExistence type="predicted"/>
<dbReference type="InterPro" id="IPR050570">
    <property type="entry name" value="Cell_wall_metabolism_enzyme"/>
</dbReference>
<evidence type="ECO:0000256" key="2">
    <source>
        <dbReference type="SAM" id="Phobius"/>
    </source>
</evidence>
<keyword evidence="2" id="KW-0812">Transmembrane</keyword>
<evidence type="ECO:0000256" key="1">
    <source>
        <dbReference type="SAM" id="Coils"/>
    </source>
</evidence>
<keyword evidence="5" id="KW-1185">Reference proteome</keyword>
<accession>A0A1G9W5T8</accession>
<dbReference type="GO" id="GO:0004222">
    <property type="term" value="F:metalloendopeptidase activity"/>
    <property type="evidence" value="ECO:0007669"/>
    <property type="project" value="TreeGrafter"/>
</dbReference>
<gene>
    <name evidence="4" type="ORF">SAMN05216498_0600</name>
</gene>
<dbReference type="EMBL" id="FNIG01000001">
    <property type="protein sequence ID" value="SDM79435.1"/>
    <property type="molecule type" value="Genomic_DNA"/>
</dbReference>
<evidence type="ECO:0000313" key="4">
    <source>
        <dbReference type="EMBL" id="SDM79435.1"/>
    </source>
</evidence>
<dbReference type="CDD" id="cd12797">
    <property type="entry name" value="M23_peptidase"/>
    <property type="match status" value="1"/>
</dbReference>
<dbReference type="FunFam" id="2.70.70.10:FF:000006">
    <property type="entry name" value="M23 family peptidase"/>
    <property type="match status" value="1"/>
</dbReference>
<keyword evidence="1" id="KW-0175">Coiled coil</keyword>
<dbReference type="AlphaFoldDB" id="A0A1G9W5T8"/>
<sequence length="314" mass="36071">MNLFKRWRIVVMSDAKEGIRQFSLPKIIFFGFMAIFLTALLSVWLTIHIIESLSVENEELTASLGEVNTQLTEQDEQLQQYEKDRVAIQNRLDELHLLEEQLKDMISSLNPDRLAAFEDGPKGGEDFIQRDDVVIEQASLTKDFSGDYNMIREEVPTLVEEYEVAIEELSQVKEQLKQVPIYWPADTERITSEFGNRVDPFRQVEAFHSGLDLAGPWGTEIYATGDGVIEFSDRDDSYGLSIIINHENTYKTRYGHMARLNVEEGERVKQGDLIGLMGSTGRSTGVHLHYEIMHRGEVIDPYPYMTFIQRVLNE</sequence>
<dbReference type="PANTHER" id="PTHR21666">
    <property type="entry name" value="PEPTIDASE-RELATED"/>
    <property type="match status" value="1"/>
</dbReference>
<name>A0A1G9W5T8_9BACI</name>
<evidence type="ECO:0000313" key="5">
    <source>
        <dbReference type="Proteomes" id="UP000199334"/>
    </source>
</evidence>
<dbReference type="SUPFAM" id="SSF51261">
    <property type="entry name" value="Duplicated hybrid motif"/>
    <property type="match status" value="1"/>
</dbReference>
<dbReference type="RefSeq" id="WP_176752904.1">
    <property type="nucleotide sequence ID" value="NZ_BJVZ01000034.1"/>
</dbReference>
<dbReference type="STRING" id="237069.SAMN05216498_0600"/>
<dbReference type="PANTHER" id="PTHR21666:SF270">
    <property type="entry name" value="MUREIN HYDROLASE ACTIVATOR ENVC"/>
    <property type="match status" value="1"/>
</dbReference>
<dbReference type="Proteomes" id="UP000199334">
    <property type="component" value="Unassembled WGS sequence"/>
</dbReference>
<feature type="domain" description="M23ase beta-sheet core" evidence="3">
    <location>
        <begin position="207"/>
        <end position="301"/>
    </location>
</feature>
<dbReference type="Gene3D" id="2.70.70.10">
    <property type="entry name" value="Glucose Permease (Domain IIA)"/>
    <property type="match status" value="1"/>
</dbReference>
<dbReference type="Pfam" id="PF01551">
    <property type="entry name" value="Peptidase_M23"/>
    <property type="match status" value="1"/>
</dbReference>
<protein>
    <submittedName>
        <fullName evidence="4">Peptidase family M23</fullName>
    </submittedName>
</protein>
<feature type="coiled-coil region" evidence="1">
    <location>
        <begin position="50"/>
        <end position="98"/>
    </location>
</feature>
<evidence type="ECO:0000259" key="3">
    <source>
        <dbReference type="Pfam" id="PF01551"/>
    </source>
</evidence>
<organism evidence="4 5">
    <name type="scientific">Tenuibacillus multivorans</name>
    <dbReference type="NCBI Taxonomy" id="237069"/>
    <lineage>
        <taxon>Bacteria</taxon>
        <taxon>Bacillati</taxon>
        <taxon>Bacillota</taxon>
        <taxon>Bacilli</taxon>
        <taxon>Bacillales</taxon>
        <taxon>Bacillaceae</taxon>
        <taxon>Tenuibacillus</taxon>
    </lineage>
</organism>
<keyword evidence="2" id="KW-1133">Transmembrane helix</keyword>
<feature type="transmembrane region" description="Helical" evidence="2">
    <location>
        <begin position="27"/>
        <end position="47"/>
    </location>
</feature>